<organism evidence="2 3">
    <name type="scientific">Rufibacter latericius</name>
    <dbReference type="NCBI Taxonomy" id="2487040"/>
    <lineage>
        <taxon>Bacteria</taxon>
        <taxon>Pseudomonadati</taxon>
        <taxon>Bacteroidota</taxon>
        <taxon>Cytophagia</taxon>
        <taxon>Cytophagales</taxon>
        <taxon>Hymenobacteraceae</taxon>
        <taxon>Rufibacter</taxon>
    </lineage>
</organism>
<feature type="transmembrane region" description="Helical" evidence="1">
    <location>
        <begin position="68"/>
        <end position="86"/>
    </location>
</feature>
<evidence type="ECO:0000256" key="1">
    <source>
        <dbReference type="SAM" id="Phobius"/>
    </source>
</evidence>
<feature type="non-terminal residue" evidence="2">
    <location>
        <position position="1"/>
    </location>
</feature>
<dbReference type="EMBL" id="RJJD01000017">
    <property type="protein sequence ID" value="RNI23120.1"/>
    <property type="molecule type" value="Genomic_DNA"/>
</dbReference>
<evidence type="ECO:0000313" key="3">
    <source>
        <dbReference type="Proteomes" id="UP000272117"/>
    </source>
</evidence>
<feature type="transmembrane region" description="Helical" evidence="1">
    <location>
        <begin position="45"/>
        <end position="62"/>
    </location>
</feature>
<keyword evidence="1" id="KW-0472">Membrane</keyword>
<name>A0A3M9MC24_9BACT</name>
<dbReference type="RefSeq" id="WP_227006415.1">
    <property type="nucleotide sequence ID" value="NZ_RJJD01000017.1"/>
</dbReference>
<dbReference type="Proteomes" id="UP000272117">
    <property type="component" value="Unassembled WGS sequence"/>
</dbReference>
<comment type="caution">
    <text evidence="2">The sequence shown here is derived from an EMBL/GenBank/DDBJ whole genome shotgun (WGS) entry which is preliminary data.</text>
</comment>
<keyword evidence="3" id="KW-1185">Reference proteome</keyword>
<keyword evidence="1" id="KW-0812">Transmembrane</keyword>
<accession>A0A3M9MC24</accession>
<proteinExistence type="predicted"/>
<sequence length="207" mass="23871">WTQKEKMNLDRISELNEALAKGTDTSLEIRFFQNKLILKKSTHRLEYIWWLILIIGIPTYYFWDNPTIHLFIIVSSLSLAFVYLIYDALLATNQLIIDLTNREVTIIPNDRIVSFLGLAKEKRIGFQDIQGISLGQKSNGRGQPPGRRLFIDTTTGKAIAAFDFRDRFSAKLFNHLLDDILKNSNRLYLKKLKRITTHNNTLTSAGL</sequence>
<reference evidence="2 3" key="1">
    <citation type="submission" date="2018-11" db="EMBL/GenBank/DDBJ databases">
        <title>Rufibacter latericius sp. nov., isolated from water in Baiyang Lake.</title>
        <authorList>
            <person name="Yang Y."/>
        </authorList>
    </citation>
    <scope>NUCLEOTIDE SEQUENCE [LARGE SCALE GENOMIC DNA]</scope>
    <source>
        <strain evidence="2 3">R-22-1c-1</strain>
    </source>
</reference>
<gene>
    <name evidence="2" type="ORF">EFB08_19545</name>
</gene>
<keyword evidence="1" id="KW-1133">Transmembrane helix</keyword>
<evidence type="ECO:0000313" key="2">
    <source>
        <dbReference type="EMBL" id="RNI23120.1"/>
    </source>
</evidence>
<dbReference type="AlphaFoldDB" id="A0A3M9MC24"/>
<protein>
    <submittedName>
        <fullName evidence="2">Uncharacterized protein</fullName>
    </submittedName>
</protein>